<protein>
    <recommendedName>
        <fullName evidence="4">6-bladed beta-propeller</fullName>
    </recommendedName>
</protein>
<gene>
    <name evidence="2" type="ORF">ACFFLS_04495</name>
</gene>
<evidence type="ECO:0000256" key="1">
    <source>
        <dbReference type="SAM" id="SignalP"/>
    </source>
</evidence>
<keyword evidence="1" id="KW-0732">Signal</keyword>
<name>A0ABV6BLH1_9FLAO</name>
<comment type="caution">
    <text evidence="2">The sequence shown here is derived from an EMBL/GenBank/DDBJ whole genome shotgun (WGS) entry which is preliminary data.</text>
</comment>
<organism evidence="2 3">
    <name type="scientific">Flavobacterium procerum</name>
    <dbReference type="NCBI Taxonomy" id="1455569"/>
    <lineage>
        <taxon>Bacteria</taxon>
        <taxon>Pseudomonadati</taxon>
        <taxon>Bacteroidota</taxon>
        <taxon>Flavobacteriia</taxon>
        <taxon>Flavobacteriales</taxon>
        <taxon>Flavobacteriaceae</taxon>
        <taxon>Flavobacterium</taxon>
    </lineage>
</organism>
<evidence type="ECO:0000313" key="3">
    <source>
        <dbReference type="Proteomes" id="UP001589734"/>
    </source>
</evidence>
<keyword evidence="3" id="KW-1185">Reference proteome</keyword>
<feature type="chain" id="PRO_5046122965" description="6-bladed beta-propeller" evidence="1">
    <location>
        <begin position="19"/>
        <end position="485"/>
    </location>
</feature>
<accession>A0ABV6BLH1</accession>
<dbReference type="Proteomes" id="UP001589734">
    <property type="component" value="Unassembled WGS sequence"/>
</dbReference>
<evidence type="ECO:0008006" key="4">
    <source>
        <dbReference type="Google" id="ProtNLM"/>
    </source>
</evidence>
<sequence>MKKLLLFFLLASKPLLFGQTILNSLPLNFEARTQKGQVLSIKDAKSDDIYVFASDNKDLSILKYNQSLFLKSQFNDSIKTAVNRVLLGYSLGEDKNPILYWFSSTFRNVQLVKYNLTNQTSKSLYFNFPENLEYVITTFQKDNVFYVLGKENKEQHLLLYKFENGNCEIKMLNFTSFLFQNASGRSFTFTYMLRNSVKKMEEYTFNPIDNAATFNKIYIAGDRIILTFDYNLKKTQVFDINIETLQIKEKFFNQPVSKNPAQTANSFYNSNKLYQVAANKDELSLDVKDFDSGNSLKSFSFSKNDSIPFKTSPFLLQTSYSKPQQLKTTAKFLKNLSGLNAGISVLKNKEISYITVGGLGEYADYNFYNSPTGFDDFYEPTPYILSKVVYFDSALNENLDFIKDKHIEPTAIDNLFYFLSLNKNIIWYDALKLDDYQVLCYYDPTLKQLVMRKFIDGFINEAMGNPIMNKSIFSKPFSFGNIKPN</sequence>
<feature type="signal peptide" evidence="1">
    <location>
        <begin position="1"/>
        <end position="18"/>
    </location>
</feature>
<proteinExistence type="predicted"/>
<dbReference type="EMBL" id="JBHLYW010000005">
    <property type="protein sequence ID" value="MFC0076284.1"/>
    <property type="molecule type" value="Genomic_DNA"/>
</dbReference>
<evidence type="ECO:0000313" key="2">
    <source>
        <dbReference type="EMBL" id="MFC0076284.1"/>
    </source>
</evidence>
<reference evidence="2 3" key="1">
    <citation type="submission" date="2024-09" db="EMBL/GenBank/DDBJ databases">
        <authorList>
            <person name="Sun Q."/>
            <person name="Mori K."/>
        </authorList>
    </citation>
    <scope>NUCLEOTIDE SEQUENCE [LARGE SCALE GENOMIC DNA]</scope>
    <source>
        <strain evidence="2 3">CGMCC 1.12926</strain>
    </source>
</reference>
<dbReference type="RefSeq" id="WP_379684004.1">
    <property type="nucleotide sequence ID" value="NZ_JBHLYW010000005.1"/>
</dbReference>